<protein>
    <submittedName>
        <fullName evidence="1">Uncharacterized protein</fullName>
    </submittedName>
</protein>
<comment type="caution">
    <text evidence="1">The sequence shown here is derived from an EMBL/GenBank/DDBJ whole genome shotgun (WGS) entry which is preliminary data.</text>
</comment>
<evidence type="ECO:0000313" key="2">
    <source>
        <dbReference type="Proteomes" id="UP001164929"/>
    </source>
</evidence>
<proteinExistence type="predicted"/>
<accession>A0AAD6RT87</accession>
<sequence length="52" mass="6102">MGIEISDDVSAIDEWIDNLQVDYLLMKMKLTYKSMNNLIVVMRRKVARKGKK</sequence>
<gene>
    <name evidence="1" type="ORF">NC653_004118</name>
</gene>
<name>A0AAD6RT87_9ROSI</name>
<dbReference type="EMBL" id="JAQIZT010000001">
    <property type="protein sequence ID" value="KAJ7014719.1"/>
    <property type="molecule type" value="Genomic_DNA"/>
</dbReference>
<keyword evidence="2" id="KW-1185">Reference proteome</keyword>
<dbReference type="Proteomes" id="UP001164929">
    <property type="component" value="Chromosome 1"/>
</dbReference>
<reference evidence="1 2" key="1">
    <citation type="journal article" date="2023" name="Mol. Ecol. Resour.">
        <title>Chromosome-level genome assembly of a triploid poplar Populus alba 'Berolinensis'.</title>
        <authorList>
            <person name="Chen S."/>
            <person name="Yu Y."/>
            <person name="Wang X."/>
            <person name="Wang S."/>
            <person name="Zhang T."/>
            <person name="Zhou Y."/>
            <person name="He R."/>
            <person name="Meng N."/>
            <person name="Wang Y."/>
            <person name="Liu W."/>
            <person name="Liu Z."/>
            <person name="Liu J."/>
            <person name="Guo Q."/>
            <person name="Huang H."/>
            <person name="Sederoff R.R."/>
            <person name="Wang G."/>
            <person name="Qu G."/>
            <person name="Chen S."/>
        </authorList>
    </citation>
    <scope>NUCLEOTIDE SEQUENCE [LARGE SCALE GENOMIC DNA]</scope>
    <source>
        <strain evidence="1">SC-2020</strain>
    </source>
</reference>
<evidence type="ECO:0000313" key="1">
    <source>
        <dbReference type="EMBL" id="KAJ7014719.1"/>
    </source>
</evidence>
<dbReference type="AlphaFoldDB" id="A0AAD6RT87"/>
<organism evidence="1 2">
    <name type="scientific">Populus alba x Populus x berolinensis</name>
    <dbReference type="NCBI Taxonomy" id="444605"/>
    <lineage>
        <taxon>Eukaryota</taxon>
        <taxon>Viridiplantae</taxon>
        <taxon>Streptophyta</taxon>
        <taxon>Embryophyta</taxon>
        <taxon>Tracheophyta</taxon>
        <taxon>Spermatophyta</taxon>
        <taxon>Magnoliopsida</taxon>
        <taxon>eudicotyledons</taxon>
        <taxon>Gunneridae</taxon>
        <taxon>Pentapetalae</taxon>
        <taxon>rosids</taxon>
        <taxon>fabids</taxon>
        <taxon>Malpighiales</taxon>
        <taxon>Salicaceae</taxon>
        <taxon>Saliceae</taxon>
        <taxon>Populus</taxon>
    </lineage>
</organism>